<comment type="caution">
    <text evidence="2">The sequence shown here is derived from an EMBL/GenBank/DDBJ whole genome shotgun (WGS) entry which is preliminary data.</text>
</comment>
<dbReference type="Gene3D" id="3.40.630.30">
    <property type="match status" value="1"/>
</dbReference>
<evidence type="ECO:0000313" key="2">
    <source>
        <dbReference type="EMBL" id="NYE70100.1"/>
    </source>
</evidence>
<evidence type="ECO:0000259" key="1">
    <source>
        <dbReference type="PROSITE" id="PS51186"/>
    </source>
</evidence>
<dbReference type="Pfam" id="PF13508">
    <property type="entry name" value="Acetyltransf_7"/>
    <property type="match status" value="1"/>
</dbReference>
<feature type="domain" description="N-acetyltransferase" evidence="1">
    <location>
        <begin position="123"/>
        <end position="253"/>
    </location>
</feature>
<dbReference type="InterPro" id="IPR000182">
    <property type="entry name" value="GNAT_dom"/>
</dbReference>
<dbReference type="Proteomes" id="UP000569914">
    <property type="component" value="Unassembled WGS sequence"/>
</dbReference>
<dbReference type="PROSITE" id="PS51186">
    <property type="entry name" value="GNAT"/>
    <property type="match status" value="1"/>
</dbReference>
<dbReference type="EMBL" id="JACCBU010000001">
    <property type="protein sequence ID" value="NYE70100.1"/>
    <property type="molecule type" value="Genomic_DNA"/>
</dbReference>
<dbReference type="InterPro" id="IPR016181">
    <property type="entry name" value="Acyl_CoA_acyltransferase"/>
</dbReference>
<gene>
    <name evidence="2" type="ORF">BKA15_001429</name>
</gene>
<dbReference type="RefSeq" id="WP_179749317.1">
    <property type="nucleotide sequence ID" value="NZ_JACCBU010000001.1"/>
</dbReference>
<dbReference type="CDD" id="cd04301">
    <property type="entry name" value="NAT_SF"/>
    <property type="match status" value="1"/>
</dbReference>
<proteinExistence type="predicted"/>
<dbReference type="AlphaFoldDB" id="A0A7Y9I4G8"/>
<keyword evidence="3" id="KW-1185">Reference proteome</keyword>
<name>A0A7Y9I4G8_9ACTN</name>
<dbReference type="SUPFAM" id="SSF55729">
    <property type="entry name" value="Acyl-CoA N-acyltransferases (Nat)"/>
    <property type="match status" value="1"/>
</dbReference>
<reference evidence="2 3" key="1">
    <citation type="submission" date="2020-07" db="EMBL/GenBank/DDBJ databases">
        <title>Sequencing the genomes of 1000 actinobacteria strains.</title>
        <authorList>
            <person name="Klenk H.-P."/>
        </authorList>
    </citation>
    <scope>NUCLEOTIDE SEQUENCE [LARGE SCALE GENOMIC DNA]</scope>
    <source>
        <strain evidence="2 3">DSM 22083</strain>
    </source>
</reference>
<dbReference type="GO" id="GO:0016747">
    <property type="term" value="F:acyltransferase activity, transferring groups other than amino-acyl groups"/>
    <property type="evidence" value="ECO:0007669"/>
    <property type="project" value="InterPro"/>
</dbReference>
<evidence type="ECO:0000313" key="3">
    <source>
        <dbReference type="Proteomes" id="UP000569914"/>
    </source>
</evidence>
<sequence length="259" mass="29161">MSDGELDRAIEVFVHGFSRTRSRTYPYLAERVGGSWVLRDAPRRDPAKYRREEWVGHGLAPAELYQLAQTHTRGRYALCVVRADDEDPSPLRNAYRELGFRLGGAEPFLQHRLVDLPAPDPSIPIERVTTSAQADLLREAGGPRLPEQAFAEDGPYRQYQAVLDGVPVGWVASIEVATDGSWCSEMFVVPTQRRRGIGRALLARMLRDDRDRGLRSSVLSASRAGAYLYPTVGYERLGELLVYTPVRRAHPRRDGLRPH</sequence>
<protein>
    <submittedName>
        <fullName evidence="2">GNAT superfamily N-acetyltransferase</fullName>
    </submittedName>
</protein>
<keyword evidence="2" id="KW-0808">Transferase</keyword>
<organism evidence="2 3">
    <name type="scientific">Microlunatus parietis</name>
    <dbReference type="NCBI Taxonomy" id="682979"/>
    <lineage>
        <taxon>Bacteria</taxon>
        <taxon>Bacillati</taxon>
        <taxon>Actinomycetota</taxon>
        <taxon>Actinomycetes</taxon>
        <taxon>Propionibacteriales</taxon>
        <taxon>Propionibacteriaceae</taxon>
        <taxon>Microlunatus</taxon>
    </lineage>
</organism>
<accession>A0A7Y9I4G8</accession>